<accession>A0A3N4HKK7</accession>
<dbReference type="Gene3D" id="3.40.50.300">
    <property type="entry name" value="P-loop containing nucleotide triphosphate hydrolases"/>
    <property type="match status" value="1"/>
</dbReference>
<organism evidence="3 4">
    <name type="scientific">Ascobolus immersus RN42</name>
    <dbReference type="NCBI Taxonomy" id="1160509"/>
    <lineage>
        <taxon>Eukaryota</taxon>
        <taxon>Fungi</taxon>
        <taxon>Dikarya</taxon>
        <taxon>Ascomycota</taxon>
        <taxon>Pezizomycotina</taxon>
        <taxon>Pezizomycetes</taxon>
        <taxon>Pezizales</taxon>
        <taxon>Ascobolaceae</taxon>
        <taxon>Ascobolus</taxon>
    </lineage>
</organism>
<dbReference type="InterPro" id="IPR027417">
    <property type="entry name" value="P-loop_NTPase"/>
</dbReference>
<dbReference type="AlphaFoldDB" id="A0A3N4HKK7"/>
<dbReference type="PANTHER" id="PTHR10039:SF17">
    <property type="entry name" value="FUNGAL STAND N-TERMINAL GOODBYE DOMAIN-CONTAINING PROTEIN-RELATED"/>
    <property type="match status" value="1"/>
</dbReference>
<dbReference type="InterPro" id="IPR056884">
    <property type="entry name" value="NPHP3-like_N"/>
</dbReference>
<dbReference type="SUPFAM" id="SSF52540">
    <property type="entry name" value="P-loop containing nucleoside triphosphate hydrolases"/>
    <property type="match status" value="1"/>
</dbReference>
<evidence type="ECO:0000256" key="1">
    <source>
        <dbReference type="ARBA" id="ARBA00022737"/>
    </source>
</evidence>
<protein>
    <recommendedName>
        <fullName evidence="2">Nephrocystin 3-like N-terminal domain-containing protein</fullName>
    </recommendedName>
</protein>
<gene>
    <name evidence="3" type="ORF">BJ508DRAFT_35243</name>
</gene>
<name>A0A3N4HKK7_ASCIM</name>
<evidence type="ECO:0000313" key="4">
    <source>
        <dbReference type="Proteomes" id="UP000275078"/>
    </source>
</evidence>
<dbReference type="STRING" id="1160509.A0A3N4HKK7"/>
<feature type="domain" description="Nephrocystin 3-like N-terminal" evidence="2">
    <location>
        <begin position="15"/>
        <end position="181"/>
    </location>
</feature>
<dbReference type="EMBL" id="ML119791">
    <property type="protein sequence ID" value="RPA74385.1"/>
    <property type="molecule type" value="Genomic_DNA"/>
</dbReference>
<keyword evidence="1" id="KW-0677">Repeat</keyword>
<reference evidence="3 4" key="1">
    <citation type="journal article" date="2018" name="Nat. Ecol. Evol.">
        <title>Pezizomycetes genomes reveal the molecular basis of ectomycorrhizal truffle lifestyle.</title>
        <authorList>
            <person name="Murat C."/>
            <person name="Payen T."/>
            <person name="Noel B."/>
            <person name="Kuo A."/>
            <person name="Morin E."/>
            <person name="Chen J."/>
            <person name="Kohler A."/>
            <person name="Krizsan K."/>
            <person name="Balestrini R."/>
            <person name="Da Silva C."/>
            <person name="Montanini B."/>
            <person name="Hainaut M."/>
            <person name="Levati E."/>
            <person name="Barry K.W."/>
            <person name="Belfiori B."/>
            <person name="Cichocki N."/>
            <person name="Clum A."/>
            <person name="Dockter R.B."/>
            <person name="Fauchery L."/>
            <person name="Guy J."/>
            <person name="Iotti M."/>
            <person name="Le Tacon F."/>
            <person name="Lindquist E.A."/>
            <person name="Lipzen A."/>
            <person name="Malagnac F."/>
            <person name="Mello A."/>
            <person name="Molinier V."/>
            <person name="Miyauchi S."/>
            <person name="Poulain J."/>
            <person name="Riccioni C."/>
            <person name="Rubini A."/>
            <person name="Sitrit Y."/>
            <person name="Splivallo R."/>
            <person name="Traeger S."/>
            <person name="Wang M."/>
            <person name="Zifcakova L."/>
            <person name="Wipf D."/>
            <person name="Zambonelli A."/>
            <person name="Paolocci F."/>
            <person name="Nowrousian M."/>
            <person name="Ottonello S."/>
            <person name="Baldrian P."/>
            <person name="Spatafora J.W."/>
            <person name="Henrissat B."/>
            <person name="Nagy L.G."/>
            <person name="Aury J.M."/>
            <person name="Wincker P."/>
            <person name="Grigoriev I.V."/>
            <person name="Bonfante P."/>
            <person name="Martin F.M."/>
        </authorList>
    </citation>
    <scope>NUCLEOTIDE SEQUENCE [LARGE SCALE GENOMIC DNA]</scope>
    <source>
        <strain evidence="3 4">RN42</strain>
    </source>
</reference>
<dbReference type="PANTHER" id="PTHR10039">
    <property type="entry name" value="AMELOGENIN"/>
    <property type="match status" value="1"/>
</dbReference>
<dbReference type="Pfam" id="PF24883">
    <property type="entry name" value="NPHP3_N"/>
    <property type="match status" value="1"/>
</dbReference>
<evidence type="ECO:0000313" key="3">
    <source>
        <dbReference type="EMBL" id="RPA74385.1"/>
    </source>
</evidence>
<proteinExistence type="predicted"/>
<dbReference type="Proteomes" id="UP000275078">
    <property type="component" value="Unassembled WGS sequence"/>
</dbReference>
<sequence length="1236" mass="139667">MRSIRDAHLKKLVVGTDDWIWSNAMYSQWSALDVNTTSSFTERLLCIYGPHGCGKSMLASSLARKLEEDGSIVFYYAVSAMDESRSGLDGMVRTLLWQIVDATTSRTDPQYIHMRQQLARGPLSQEDMWKSAKALSTFNTQHVYCILDGIDEAKEWLETLPEYLLDLLQAWPRMKMIVLGRPAAGIEEFRSRTPYEIEISSTIINTSLERFIAKRIDSSAVLGNQRVRQLVSETLLEKSNGMFLWVDLMIEDLGRSTSFADVSRGLLVVPLGLEELYSRLLERLLRTLNERNLELCLRILMLVSTARRPLKRAELCDACAALSYARPGGLDHFDDHRILDLDKTIQTLCGDFIRTTEDAIHLTHISVREFFCREKIAWERAVNPQLSRFRIDLENSNAMFLDSFLNYFDHIETSDLHDASNGMDYDQLHKLFPLFDYASTFFLAHMSCAGQLLDRTISRLEAFVQSKSVFVACETVLLNILAESNGSLLDNLLPAFARGDTHISDSLRHIWTTRGTRFLLLALQSIRTESERRIRNCGENHPYAFRIMQLESWVSSAFGSHLDAETEAGDGSNGALSTLSSSRGGILDGLSADACPFSGSAPRSRRTTRIRAEFMSNSVLPPNTVLDQLGDFLEDFQKSVGAKSTVRLAVFSHALVIFRRFNFAAVDFLRYLYQIILQRAKNGFIPVVVTAGVAYFLMLRGKLEEALSLYRVAEKQEGDSVKGSLFWFLKWQIADLELELDECFPDDAIKSYRLAFDYLSDRKPAETLGVHFAGACGLQLCSQLKGLEDFETMKVICRQIDGSILRQIVPLSPGTGGQSQSLDHLGCYMRYLRSAYFTLADPELDEVDKLVSNALTVSKAFWKQDVSRFSLVIQLFAEIQIAKGLASNVESMLLEAALSLHNDKTSGNKKLSGTSLVQHLLKTSSIQATLVLCLVSQKLLEEALHIVQQLVDICCGIKPTESADIFIMLLNYFVHETKFAIPAGDSETRQQFNEMLVAFFSGIYNGLDGPNEKDDARRKSALYQLAYIKGRRQSQISEAVDLYERLLALVTKDEFERGRTEITAPDGRVYTFYLDMELASRDLVKYYYELEDISAIPRCRELLEIALRRTTEDGLPSTSTVRMLYDTSAFILSRTTPVQSDVLDGEAETFLRKVIEADERNPGIFTTTDGLDIWHARFRLIEVLNFQAKLIELHEIGAKFLSELGSVDFSKFNESQAATLKCWEAWLVREMPLVKD</sequence>
<keyword evidence="4" id="KW-1185">Reference proteome</keyword>
<dbReference type="OrthoDB" id="5430339at2759"/>
<evidence type="ECO:0000259" key="2">
    <source>
        <dbReference type="Pfam" id="PF24883"/>
    </source>
</evidence>